<dbReference type="InterPro" id="IPR000504">
    <property type="entry name" value="RRM_dom"/>
</dbReference>
<dbReference type="Gene3D" id="3.30.70.330">
    <property type="match status" value="5"/>
</dbReference>
<evidence type="ECO:0000256" key="5">
    <source>
        <dbReference type="PROSITE-ProRule" id="PRU00176"/>
    </source>
</evidence>
<evidence type="ECO:0000259" key="8">
    <source>
        <dbReference type="PROSITE" id="PS50102"/>
    </source>
</evidence>
<evidence type="ECO:0000256" key="2">
    <source>
        <dbReference type="ARBA" id="ARBA00022737"/>
    </source>
</evidence>
<dbReference type="InterPro" id="IPR035979">
    <property type="entry name" value="RBD_domain_sf"/>
</dbReference>
<comment type="subcellular location">
    <subcellularLocation>
        <location evidence="1">Nucleus</location>
    </subcellularLocation>
</comment>
<keyword evidence="2" id="KW-0677">Repeat</keyword>
<dbReference type="CDD" id="cd12676">
    <property type="entry name" value="RRM3_Nop4p"/>
    <property type="match status" value="1"/>
</dbReference>
<feature type="domain" description="RRM" evidence="8">
    <location>
        <begin position="702"/>
        <end position="818"/>
    </location>
</feature>
<proteinExistence type="predicted"/>
<evidence type="ECO:0000256" key="3">
    <source>
        <dbReference type="ARBA" id="ARBA00022884"/>
    </source>
</evidence>
<dbReference type="PROSITE" id="PS50102">
    <property type="entry name" value="RRM"/>
    <property type="match status" value="4"/>
</dbReference>
<evidence type="ECO:0000313" key="10">
    <source>
        <dbReference type="Proteomes" id="UP000274822"/>
    </source>
</evidence>
<evidence type="ECO:0000256" key="4">
    <source>
        <dbReference type="ARBA" id="ARBA00023242"/>
    </source>
</evidence>
<sequence length="960" mass="105413">MPSQDTTAELKTAHSKSNLFIRNIPYDATSAELEAFFSDLGPVRSCFVVLDNRPQLPEPVLVGETAEAKKKRETPKNKGYGFVQYALPDDADRAVKELAEIKFRGERKLKIEHALKRGIQHEAGAEELERAAAIKKKQETKAKREEVVKEASVKKERLEKKDAPQKQKGHLPAVELLPYQTVVIEGLGKDLTKKHVYKKARKSGDVTELIYPVFSEAKEGEEKTAIEGVAHIIYKLPRDAQTAVKNLDGHVFKGVPLKAKALASGPTPVPHVDNFVDKNARLIIRNLPWKYREADLQALFSKHGKVIEVKLPRKFEGGPLKGFAFIQYEKALTTLNGTVHYERTIAVDWALAKDKFVEAEAKAEENEEEEAMEVDGDEGEQEDGMDVESGGEEIEDEEEEIEEADEDSEEEDVEDVDYGDEDDGSEVLLEDEVDEDDEMDEGMDVDESDSDNDNDDDATSGTYSVSSLLLVLSFTFLTRWLTFLHSTENGAKKPAKKVLPTPIEGTTLFVRNLPFEATEEELKELFENWGAVRYARITMDKDTGRSRGTGFVCFKEKSSADACLDEAEAAQRQLRTEDTEAIPHHLLSNKQKKQKTVLASTKSVLTPDPGSGLATVFALHARVLDVVRAVERDEAGKLAEINLRKREKEDKRNVYLMREGVIFPDTPAASALTPADLQKRQMLYAARKKLLATNPALFISKTRLSIRNLPLKTTDADLRKLAIEAVTKFKTSVRAGLRSDLTSEEKAEGWSFKPHVKQAKIVRAKDRVDAATQQLRSKGYGFLEFRTHAHALAALRYLNNNPDVFGDGKRLTVEFSVENKEVVERRAEMAQRSRERGTGANSVGVLGKRKCSYSMAKTMPPTKTSSTREWTEAVVAAGLGAMEDGERTGRNSAAGEEASVVGEEASVVGEEAGVAGGEASVAGGEAGVVEVIGGGVTGAVVGGVGPSVGREAGGAAGAEM</sequence>
<comment type="caution">
    <text evidence="9">The sequence shown here is derived from an EMBL/GenBank/DDBJ whole genome shotgun (WGS) entry which is preliminary data.</text>
</comment>
<dbReference type="CDD" id="cd12414">
    <property type="entry name" value="RRM2_RBM28_like"/>
    <property type="match status" value="1"/>
</dbReference>
<protein>
    <recommendedName>
        <fullName evidence="8">RRM domain-containing protein</fullName>
    </recommendedName>
</protein>
<feature type="domain" description="RRM" evidence="8">
    <location>
        <begin position="17"/>
        <end position="116"/>
    </location>
</feature>
<dbReference type="Pfam" id="PF00076">
    <property type="entry name" value="RRM_1"/>
    <property type="match status" value="4"/>
</dbReference>
<dbReference type="PANTHER" id="PTHR48039">
    <property type="entry name" value="RNA-BINDING MOTIF PROTEIN 14B"/>
    <property type="match status" value="1"/>
</dbReference>
<feature type="domain" description="RRM" evidence="8">
    <location>
        <begin position="506"/>
        <end position="581"/>
    </location>
</feature>
<dbReference type="PANTHER" id="PTHR48039:SF5">
    <property type="entry name" value="RNA-BINDING PROTEIN 28"/>
    <property type="match status" value="1"/>
</dbReference>
<dbReference type="GO" id="GO:0005730">
    <property type="term" value="C:nucleolus"/>
    <property type="evidence" value="ECO:0007669"/>
    <property type="project" value="TreeGrafter"/>
</dbReference>
<evidence type="ECO:0000256" key="6">
    <source>
        <dbReference type="SAM" id="Coils"/>
    </source>
</evidence>
<dbReference type="Proteomes" id="UP000274822">
    <property type="component" value="Unassembled WGS sequence"/>
</dbReference>
<dbReference type="SUPFAM" id="SSF54928">
    <property type="entry name" value="RNA-binding domain, RBD"/>
    <property type="match status" value="4"/>
</dbReference>
<keyword evidence="10" id="KW-1185">Reference proteome</keyword>
<evidence type="ECO:0000256" key="1">
    <source>
        <dbReference type="ARBA" id="ARBA00004123"/>
    </source>
</evidence>
<keyword evidence="6" id="KW-0175">Coiled coil</keyword>
<dbReference type="InterPro" id="IPR051945">
    <property type="entry name" value="RRM_MRD1_RNA_proc_ribogen"/>
</dbReference>
<reference evidence="9 10" key="1">
    <citation type="journal article" date="2018" name="New Phytol.">
        <title>Phylogenomics of Endogonaceae and evolution of mycorrhizas within Mucoromycota.</title>
        <authorList>
            <person name="Chang Y."/>
            <person name="Desiro A."/>
            <person name="Na H."/>
            <person name="Sandor L."/>
            <person name="Lipzen A."/>
            <person name="Clum A."/>
            <person name="Barry K."/>
            <person name="Grigoriev I.V."/>
            <person name="Martin F.M."/>
            <person name="Stajich J.E."/>
            <person name="Smith M.E."/>
            <person name="Bonito G."/>
            <person name="Spatafora J.W."/>
        </authorList>
    </citation>
    <scope>NUCLEOTIDE SEQUENCE [LARGE SCALE GENOMIC DNA]</scope>
    <source>
        <strain evidence="9 10">AD002</strain>
    </source>
</reference>
<feature type="domain" description="RRM" evidence="8">
    <location>
        <begin position="280"/>
        <end position="352"/>
    </location>
</feature>
<dbReference type="AlphaFoldDB" id="A0A433QGJ3"/>
<dbReference type="InterPro" id="IPR034808">
    <property type="entry name" value="Nop4p_RRM3"/>
</dbReference>
<accession>A0A433QGJ3</accession>
<keyword evidence="4" id="KW-0539">Nucleus</keyword>
<name>A0A433QGJ3_9FUNG</name>
<evidence type="ECO:0000256" key="7">
    <source>
        <dbReference type="SAM" id="MobiDB-lite"/>
    </source>
</evidence>
<feature type="region of interest" description="Disordered" evidence="7">
    <location>
        <begin position="360"/>
        <end position="459"/>
    </location>
</feature>
<evidence type="ECO:0000313" key="9">
    <source>
        <dbReference type="EMBL" id="RUS28950.1"/>
    </source>
</evidence>
<dbReference type="FunFam" id="3.30.70.330:FF:000406">
    <property type="entry name" value="Related to Nucleolar protein NOP4"/>
    <property type="match status" value="1"/>
</dbReference>
<dbReference type="CDD" id="cd00590">
    <property type="entry name" value="RRM_SF"/>
    <property type="match status" value="1"/>
</dbReference>
<keyword evidence="3 5" id="KW-0694">RNA-binding</keyword>
<gene>
    <name evidence="9" type="ORF">BC938DRAFT_481242</name>
</gene>
<dbReference type="FunFam" id="3.30.70.330:FF:000182">
    <property type="entry name" value="RNA-binding motif protein 28"/>
    <property type="match status" value="1"/>
</dbReference>
<organism evidence="9 10">
    <name type="scientific">Jimgerdemannia flammicorona</name>
    <dbReference type="NCBI Taxonomy" id="994334"/>
    <lineage>
        <taxon>Eukaryota</taxon>
        <taxon>Fungi</taxon>
        <taxon>Fungi incertae sedis</taxon>
        <taxon>Mucoromycota</taxon>
        <taxon>Mucoromycotina</taxon>
        <taxon>Endogonomycetes</taxon>
        <taxon>Endogonales</taxon>
        <taxon>Endogonaceae</taxon>
        <taxon>Jimgerdemannia</taxon>
    </lineage>
</organism>
<feature type="coiled-coil region" evidence="6">
    <location>
        <begin position="125"/>
        <end position="161"/>
    </location>
</feature>
<dbReference type="GO" id="GO:0003729">
    <property type="term" value="F:mRNA binding"/>
    <property type="evidence" value="ECO:0007669"/>
    <property type="project" value="TreeGrafter"/>
</dbReference>
<dbReference type="CDD" id="cd12416">
    <property type="entry name" value="RRM4_RBM28_like"/>
    <property type="match status" value="1"/>
</dbReference>
<dbReference type="InterPro" id="IPR012677">
    <property type="entry name" value="Nucleotide-bd_a/b_plait_sf"/>
</dbReference>
<feature type="compositionally biased region" description="Acidic residues" evidence="7">
    <location>
        <begin position="365"/>
        <end position="458"/>
    </location>
</feature>
<dbReference type="EMBL" id="RBNJ01005860">
    <property type="protein sequence ID" value="RUS28950.1"/>
    <property type="molecule type" value="Genomic_DNA"/>
</dbReference>
<dbReference type="SMART" id="SM00360">
    <property type="entry name" value="RRM"/>
    <property type="match status" value="5"/>
</dbReference>